<dbReference type="PANTHER" id="PTHR18763">
    <property type="entry name" value="WD-REPEAT PROTEIN 18"/>
    <property type="match status" value="1"/>
</dbReference>
<organism evidence="5 6">
    <name type="scientific">Coemansia interrupta</name>
    <dbReference type="NCBI Taxonomy" id="1126814"/>
    <lineage>
        <taxon>Eukaryota</taxon>
        <taxon>Fungi</taxon>
        <taxon>Fungi incertae sedis</taxon>
        <taxon>Zoopagomycota</taxon>
        <taxon>Kickxellomycotina</taxon>
        <taxon>Kickxellomycetes</taxon>
        <taxon>Kickxellales</taxon>
        <taxon>Kickxellaceae</taxon>
        <taxon>Coemansia</taxon>
    </lineage>
</organism>
<keyword evidence="3" id="KW-0677">Repeat</keyword>
<evidence type="ECO:0000313" key="6">
    <source>
        <dbReference type="Proteomes" id="UP001140172"/>
    </source>
</evidence>
<dbReference type="Gene3D" id="2.130.10.10">
    <property type="entry name" value="YVTN repeat-like/Quinoprotein amine dehydrogenase"/>
    <property type="match status" value="2"/>
</dbReference>
<dbReference type="Pfam" id="PF00400">
    <property type="entry name" value="WD40"/>
    <property type="match status" value="2"/>
</dbReference>
<evidence type="ECO:0000256" key="1">
    <source>
        <dbReference type="ARBA" id="ARBA00010143"/>
    </source>
</evidence>
<dbReference type="SMART" id="SM00320">
    <property type="entry name" value="WD40"/>
    <property type="match status" value="4"/>
</dbReference>
<evidence type="ECO:0000256" key="4">
    <source>
        <dbReference type="PROSITE-ProRule" id="PRU00221"/>
    </source>
</evidence>
<dbReference type="InterPro" id="IPR001680">
    <property type="entry name" value="WD40_rpt"/>
</dbReference>
<name>A0A9W8H7D6_9FUNG</name>
<comment type="similarity">
    <text evidence="1">Belongs to the WD repeat IPI3/WDR18 family.</text>
</comment>
<dbReference type="OrthoDB" id="245697at2759"/>
<dbReference type="InterPro" id="IPR045227">
    <property type="entry name" value="WDR18/Ipi3/RID3"/>
</dbReference>
<evidence type="ECO:0000256" key="3">
    <source>
        <dbReference type="ARBA" id="ARBA00022737"/>
    </source>
</evidence>
<sequence>MFSELVAVGTRTGVQVFDVRRGTKIAAGTGVGVGGSQGFALTDRWVATVSDAKAVCHVHMLNRGDTGAKLVFPLPEEITCVHAIDGGRYLAMGARSGRLLVWAPASGRLLRSWDGHYGAVTALASNGGALVSGGEDAAVHVWVLSQALDADADAPPAPIATMAEHTMAVTALHVSALPLLAGRGRVYSASRDHTCKQWRVRIESTDDGDGDGDGEDGGGGAVVRGRAELLTTLLYPAAVRSIVVDVSETRVFAATLAGLFQTNLYRAVDGLSSGPALVALGGTSGSVVSEEHIAYPSAEADVACVALSLDGSLLVSAAGGVVRVWDTASRQCLRTLNDKSLAAGVVQLATRLAPPHLGGPHATSSAGLQRPAVLTETVIAPKLTEINFVPLQRVIQAPAAFDAPVRVRLGDAAADVAAFEAGLRFDGVYSETSRADAELVGLLSPPDASAEKRVAELVRQTERLQRHHARTRRLNDELYQGAVSEWLASRQKR</sequence>
<dbReference type="GO" id="GO:0120330">
    <property type="term" value="C:rixosome complex"/>
    <property type="evidence" value="ECO:0007669"/>
    <property type="project" value="TreeGrafter"/>
</dbReference>
<dbReference type="GO" id="GO:0005656">
    <property type="term" value="C:nuclear pre-replicative complex"/>
    <property type="evidence" value="ECO:0007669"/>
    <property type="project" value="TreeGrafter"/>
</dbReference>
<dbReference type="SUPFAM" id="SSF50978">
    <property type="entry name" value="WD40 repeat-like"/>
    <property type="match status" value="1"/>
</dbReference>
<reference evidence="5" key="1">
    <citation type="submission" date="2022-07" db="EMBL/GenBank/DDBJ databases">
        <title>Phylogenomic reconstructions and comparative analyses of Kickxellomycotina fungi.</title>
        <authorList>
            <person name="Reynolds N.K."/>
            <person name="Stajich J.E."/>
            <person name="Barry K."/>
            <person name="Grigoriev I.V."/>
            <person name="Crous P."/>
            <person name="Smith M.E."/>
        </authorList>
    </citation>
    <scope>NUCLEOTIDE SEQUENCE</scope>
    <source>
        <strain evidence="5">BCRC 34489</strain>
    </source>
</reference>
<keyword evidence="6" id="KW-1185">Reference proteome</keyword>
<comment type="caution">
    <text evidence="5">The sequence shown here is derived from an EMBL/GenBank/DDBJ whole genome shotgun (WGS) entry which is preliminary data.</text>
</comment>
<dbReference type="EMBL" id="JANBUM010000299">
    <property type="protein sequence ID" value="KAJ2779418.1"/>
    <property type="molecule type" value="Genomic_DNA"/>
</dbReference>
<dbReference type="AlphaFoldDB" id="A0A9W8H7D6"/>
<gene>
    <name evidence="5" type="primary">IPI3</name>
    <name evidence="5" type="ORF">GGI15_003882</name>
</gene>
<evidence type="ECO:0000313" key="5">
    <source>
        <dbReference type="EMBL" id="KAJ2779418.1"/>
    </source>
</evidence>
<protein>
    <submittedName>
        <fullName evidence="5">Pre-rRNA-processing protein ipi3</fullName>
    </submittedName>
</protein>
<dbReference type="GO" id="GO:0006364">
    <property type="term" value="P:rRNA processing"/>
    <property type="evidence" value="ECO:0007669"/>
    <property type="project" value="TreeGrafter"/>
</dbReference>
<keyword evidence="2 4" id="KW-0853">WD repeat</keyword>
<dbReference type="Proteomes" id="UP001140172">
    <property type="component" value="Unassembled WGS sequence"/>
</dbReference>
<feature type="repeat" description="WD" evidence="4">
    <location>
        <begin position="113"/>
        <end position="142"/>
    </location>
</feature>
<dbReference type="InterPro" id="IPR036322">
    <property type="entry name" value="WD40_repeat_dom_sf"/>
</dbReference>
<dbReference type="PROSITE" id="PS50082">
    <property type="entry name" value="WD_REPEATS_2"/>
    <property type="match status" value="1"/>
</dbReference>
<dbReference type="InterPro" id="IPR015943">
    <property type="entry name" value="WD40/YVTN_repeat-like_dom_sf"/>
</dbReference>
<proteinExistence type="inferred from homology"/>
<evidence type="ECO:0000256" key="2">
    <source>
        <dbReference type="ARBA" id="ARBA00022574"/>
    </source>
</evidence>
<accession>A0A9W8H7D6</accession>
<dbReference type="GO" id="GO:0006261">
    <property type="term" value="P:DNA-templated DNA replication"/>
    <property type="evidence" value="ECO:0007669"/>
    <property type="project" value="TreeGrafter"/>
</dbReference>
<dbReference type="PANTHER" id="PTHR18763:SF0">
    <property type="entry name" value="WD REPEAT-CONTAINING PROTEIN 18"/>
    <property type="match status" value="1"/>
</dbReference>